<feature type="region of interest" description="Disordered" evidence="3">
    <location>
        <begin position="324"/>
        <end position="363"/>
    </location>
</feature>
<feature type="region of interest" description="Disordered" evidence="3">
    <location>
        <begin position="401"/>
        <end position="420"/>
    </location>
</feature>
<keyword evidence="2" id="KW-0479">Metal-binding</keyword>
<dbReference type="PANTHER" id="PTHR31973:SF190">
    <property type="entry name" value="MULE TRANSPOSASE DOMAIN-CONTAINING PROTEIN"/>
    <property type="match status" value="1"/>
</dbReference>
<keyword evidence="1" id="KW-0378">Hydrolase</keyword>
<protein>
    <submittedName>
        <fullName evidence="5">Mutator type transposase</fullName>
    </submittedName>
</protein>
<evidence type="ECO:0000256" key="3">
    <source>
        <dbReference type="SAM" id="MobiDB-lite"/>
    </source>
</evidence>
<dbReference type="Gene3D" id="3.90.950.10">
    <property type="match status" value="1"/>
</dbReference>
<dbReference type="Proteomes" id="UP001151760">
    <property type="component" value="Unassembled WGS sequence"/>
</dbReference>
<dbReference type="InterPro" id="IPR018289">
    <property type="entry name" value="MULE_transposase_dom"/>
</dbReference>
<name>A0ABQ5E048_9ASTR</name>
<keyword evidence="2" id="KW-0863">Zinc-finger</keyword>
<evidence type="ECO:0000259" key="4">
    <source>
        <dbReference type="PROSITE" id="PS50966"/>
    </source>
</evidence>
<dbReference type="PROSITE" id="PS50966">
    <property type="entry name" value="ZF_SWIM"/>
    <property type="match status" value="1"/>
</dbReference>
<feature type="compositionally biased region" description="Acidic residues" evidence="3">
    <location>
        <begin position="350"/>
        <end position="363"/>
    </location>
</feature>
<organism evidence="5 6">
    <name type="scientific">Tanacetum coccineum</name>
    <dbReference type="NCBI Taxonomy" id="301880"/>
    <lineage>
        <taxon>Eukaryota</taxon>
        <taxon>Viridiplantae</taxon>
        <taxon>Streptophyta</taxon>
        <taxon>Embryophyta</taxon>
        <taxon>Tracheophyta</taxon>
        <taxon>Spermatophyta</taxon>
        <taxon>Magnoliopsida</taxon>
        <taxon>eudicotyledons</taxon>
        <taxon>Gunneridae</taxon>
        <taxon>Pentapetalae</taxon>
        <taxon>asterids</taxon>
        <taxon>campanulids</taxon>
        <taxon>Asterales</taxon>
        <taxon>Asteraceae</taxon>
        <taxon>Asteroideae</taxon>
        <taxon>Anthemideae</taxon>
        <taxon>Anthemidinae</taxon>
        <taxon>Tanacetum</taxon>
    </lineage>
</organism>
<dbReference type="HAMAP" id="MF_00528">
    <property type="entry name" value="Maf"/>
    <property type="match status" value="1"/>
</dbReference>
<dbReference type="EMBL" id="BQNB010015776">
    <property type="protein sequence ID" value="GJT43997.1"/>
    <property type="molecule type" value="Genomic_DNA"/>
</dbReference>
<sequence length="1036" mass="116574">MAGALPSDTVKNPKLNVNSTYLILSAQEEKQEKKDNPENINTNPSPLPDLSVSFITEKVCKLNSFFKSLGLVPQSSNTEIVCTKGDDNDIMFIEIIKQDDDSHIEEPEVDFMIVEDISSIIDPRLSQVVLEKPFVEISNMTHDPPEALGWHLEEIHVTWAHLEKKRTRLRLYTKIMKNCAYTEWRRVAIIKRRRQDLHRDDVRDPTTTSGRGRLKEDLESSTWRRRHNFKAMPYVYGPKRTKAPRRVYKGGNADWFDDVDADGFFMIEVSGTHESDGLESGNVGLGTHKSDGLESGTHESDGIENDNVEEFDPRFSYPNTNYQMGQSSEPITSPHIKTDDVGVDIQGSDNNEESDDSEESEDNADIDFEYDIEDMIDDVHVDMEMGLVPVFSNIGPSGDSGSNVDGLVDGPSGSQSKASGLDYKKKKIKKGEKAIGDHTTQYAQLRQYVLELKERNQVTTVKIDVERNYEPDSETRKFRRIYVCLGALKSGFKAWQRYLLGLDVCFMSGAFPMQILTSVGVGPNNGTYLLAYAIIKSENKQSWLWFLDCLGDDLELFKNSNFTFVIDRKKRIIPALAETFPCVEHRYCLKYIYDNMKLQWKGKLFKELLWRCVTATTMSHFNRNIEELKSENKMLMIVIGWKGQTYHYMLRVYKRISYEKDYDSPTDGPHKDQCVVNVEERTCSCRKLDLTWMPCKHAVVAIWNMVDIGLEHDIPETWVHPNNPIILTPSDKHTPIGRPPKKRKKSAAELCDGMVKDVYSNLSQTTVNPSAPVVNVTPSAQSNVTPSAPAIRLENKAGTSMANPKLNVKDAKIILGSSSMARKEILKEMGYDFTIMTADIDEKSIRKEKPEDLVLALAEAKHIRVGVAVAEVDDFHIPELNLFPNHQADAIISRFGIAGHKEENAHPTLLITADTVVVYEGTIREKPSSKEEARHFVKGYSGGCAIVVGSVVVTNLTTGIKKRGWDRSEVYFHDIPDEIIDKLVDDGVTLNVAGGLMLEHPLTAPFVDTVIGTADGVMGLSKSLTEKLLKESLESS</sequence>
<dbReference type="InterPro" id="IPR007527">
    <property type="entry name" value="Znf_SWIM"/>
</dbReference>
<feature type="domain" description="SWIM-type" evidence="4">
    <location>
        <begin position="674"/>
        <end position="706"/>
    </location>
</feature>
<dbReference type="CDD" id="cd00555">
    <property type="entry name" value="Maf"/>
    <property type="match status" value="1"/>
</dbReference>
<reference evidence="5" key="1">
    <citation type="journal article" date="2022" name="Int. J. Mol. Sci.">
        <title>Draft Genome of Tanacetum Coccineum: Genomic Comparison of Closely Related Tanacetum-Family Plants.</title>
        <authorList>
            <person name="Yamashiro T."/>
            <person name="Shiraishi A."/>
            <person name="Nakayama K."/>
            <person name="Satake H."/>
        </authorList>
    </citation>
    <scope>NUCLEOTIDE SEQUENCE</scope>
</reference>
<reference evidence="5" key="2">
    <citation type="submission" date="2022-01" db="EMBL/GenBank/DDBJ databases">
        <authorList>
            <person name="Yamashiro T."/>
            <person name="Shiraishi A."/>
            <person name="Satake H."/>
            <person name="Nakayama K."/>
        </authorList>
    </citation>
    <scope>NUCLEOTIDE SEQUENCE</scope>
</reference>
<keyword evidence="2" id="KW-0862">Zinc</keyword>
<dbReference type="PANTHER" id="PTHR31973">
    <property type="entry name" value="POLYPROTEIN, PUTATIVE-RELATED"/>
    <property type="match status" value="1"/>
</dbReference>
<evidence type="ECO:0000313" key="5">
    <source>
        <dbReference type="EMBL" id="GJT43997.1"/>
    </source>
</evidence>
<accession>A0ABQ5E048</accession>
<keyword evidence="6" id="KW-1185">Reference proteome</keyword>
<dbReference type="InterPro" id="IPR029001">
    <property type="entry name" value="ITPase-like_fam"/>
</dbReference>
<proteinExistence type="inferred from homology"/>
<dbReference type="Pfam" id="PF02545">
    <property type="entry name" value="Maf"/>
    <property type="match status" value="1"/>
</dbReference>
<evidence type="ECO:0000313" key="6">
    <source>
        <dbReference type="Proteomes" id="UP001151760"/>
    </source>
</evidence>
<comment type="caution">
    <text evidence="5">The sequence shown here is derived from an EMBL/GenBank/DDBJ whole genome shotgun (WGS) entry which is preliminary data.</text>
</comment>
<dbReference type="InterPro" id="IPR003697">
    <property type="entry name" value="Maf-like"/>
</dbReference>
<dbReference type="SUPFAM" id="SSF52972">
    <property type="entry name" value="ITPase-like"/>
    <property type="match status" value="1"/>
</dbReference>
<evidence type="ECO:0000256" key="2">
    <source>
        <dbReference type="PROSITE-ProRule" id="PRU00325"/>
    </source>
</evidence>
<gene>
    <name evidence="5" type="ORF">Tco_0952712</name>
</gene>
<dbReference type="Pfam" id="PF10551">
    <property type="entry name" value="MULE"/>
    <property type="match status" value="1"/>
</dbReference>
<evidence type="ECO:0000256" key="1">
    <source>
        <dbReference type="ARBA" id="ARBA00022801"/>
    </source>
</evidence>